<dbReference type="OrthoDB" id="563737at2"/>
<dbReference type="eggNOG" id="ENOG5032G1M">
    <property type="taxonomic scope" value="Bacteria"/>
</dbReference>
<accession>B8HLL7</accession>
<gene>
    <name evidence="1" type="ordered locus">Cyan7425_1121</name>
</gene>
<dbReference type="KEGG" id="cyn:Cyan7425_1121"/>
<protein>
    <submittedName>
        <fullName evidence="1">Uncharacterized protein</fullName>
    </submittedName>
</protein>
<dbReference type="HOGENOM" id="CLU_2033901_0_0_3"/>
<evidence type="ECO:0000313" key="1">
    <source>
        <dbReference type="EMBL" id="ACL43505.1"/>
    </source>
</evidence>
<dbReference type="EMBL" id="CP001344">
    <property type="protein sequence ID" value="ACL43505.1"/>
    <property type="molecule type" value="Genomic_DNA"/>
</dbReference>
<dbReference type="AlphaFoldDB" id="B8HLL7"/>
<reference evidence="1" key="1">
    <citation type="submission" date="2009-01" db="EMBL/GenBank/DDBJ databases">
        <title>Complete sequence of chromosome Cyanothece sp. PCC 7425.</title>
        <authorList>
            <consortium name="US DOE Joint Genome Institute"/>
            <person name="Lucas S."/>
            <person name="Copeland A."/>
            <person name="Lapidus A."/>
            <person name="Glavina del Rio T."/>
            <person name="Dalin E."/>
            <person name="Tice H."/>
            <person name="Bruce D."/>
            <person name="Goodwin L."/>
            <person name="Pitluck S."/>
            <person name="Sims D."/>
            <person name="Meineke L."/>
            <person name="Brettin T."/>
            <person name="Detter J.C."/>
            <person name="Han C."/>
            <person name="Larimer F."/>
            <person name="Land M."/>
            <person name="Hauser L."/>
            <person name="Kyrpides N."/>
            <person name="Ovchinnikova G."/>
            <person name="Liberton M."/>
            <person name="Stoeckel J."/>
            <person name="Banerjee A."/>
            <person name="Singh A."/>
            <person name="Page L."/>
            <person name="Sato H."/>
            <person name="Zhao L."/>
            <person name="Sherman L."/>
            <person name="Pakrasi H."/>
            <person name="Richardson P."/>
        </authorList>
    </citation>
    <scope>NUCLEOTIDE SEQUENCE</scope>
    <source>
        <strain evidence="1">PCC 7425</strain>
    </source>
</reference>
<proteinExistence type="predicted"/>
<sequence>MKFSTLISTATLFGLVTIATPALHSFRPAQASELKPGVTATVQQPQSLLVAQAMKSATGLTPQQQIDRLIKDKGQFGSGDALRRFFFGDLEPIAVQPGGAGMVVNLYNKANDVTFAYCATFDVVVAVKKGKITQFASAEVK</sequence>
<organism evidence="1">
    <name type="scientific">Cyanothece sp. (strain PCC 7425 / ATCC 29141)</name>
    <dbReference type="NCBI Taxonomy" id="395961"/>
    <lineage>
        <taxon>Bacteria</taxon>
        <taxon>Bacillati</taxon>
        <taxon>Cyanobacteriota</taxon>
        <taxon>Cyanophyceae</taxon>
        <taxon>Gomontiellales</taxon>
        <taxon>Cyanothecaceae</taxon>
        <taxon>Cyanothece</taxon>
    </lineage>
</organism>
<name>B8HLL7_CYAP4</name>
<dbReference type="STRING" id="395961.Cyan7425_1121"/>